<dbReference type="GO" id="GO:0004197">
    <property type="term" value="F:cysteine-type endopeptidase activity"/>
    <property type="evidence" value="ECO:0007669"/>
    <property type="project" value="InterPro"/>
</dbReference>
<gene>
    <name evidence="5" type="ORF">V4F39_08910</name>
</gene>
<keyword evidence="6" id="KW-1185">Reference proteome</keyword>
<dbReference type="SUPFAM" id="SSF54001">
    <property type="entry name" value="Cysteine proteinases"/>
    <property type="match status" value="1"/>
</dbReference>
<evidence type="ECO:0000259" key="4">
    <source>
        <dbReference type="Pfam" id="PF03543"/>
    </source>
</evidence>
<accession>A0AAW9QF75</accession>
<keyword evidence="3" id="KW-0788">Thiol protease</keyword>
<reference evidence="5 6" key="1">
    <citation type="submission" date="2024-02" db="EMBL/GenBank/DDBJ databases">
        <title>Genome sequence of Aquincola sp. MAHUQ-54.</title>
        <authorList>
            <person name="Huq M.A."/>
        </authorList>
    </citation>
    <scope>NUCLEOTIDE SEQUENCE [LARGE SCALE GENOMIC DNA]</scope>
    <source>
        <strain evidence="5 6">MAHUQ-54</strain>
    </source>
</reference>
<dbReference type="RefSeq" id="WP_332288967.1">
    <property type="nucleotide sequence ID" value="NZ_JAZIBG010000020.1"/>
</dbReference>
<dbReference type="InterPro" id="IPR038765">
    <property type="entry name" value="Papain-like_cys_pep_sf"/>
</dbReference>
<comment type="caution">
    <text evidence="5">The sequence shown here is derived from an EMBL/GenBank/DDBJ whole genome shotgun (WGS) entry which is preliminary data.</text>
</comment>
<protein>
    <submittedName>
        <fullName evidence="5">YopT-type cysteine protease domain-containing protein</fullName>
    </submittedName>
</protein>
<dbReference type="AlphaFoldDB" id="A0AAW9QF75"/>
<evidence type="ECO:0000313" key="5">
    <source>
        <dbReference type="EMBL" id="MEF7614027.1"/>
    </source>
</evidence>
<organism evidence="5 6">
    <name type="scientific">Aquincola agrisoli</name>
    <dbReference type="NCBI Taxonomy" id="3119538"/>
    <lineage>
        <taxon>Bacteria</taxon>
        <taxon>Pseudomonadati</taxon>
        <taxon>Pseudomonadota</taxon>
        <taxon>Betaproteobacteria</taxon>
        <taxon>Burkholderiales</taxon>
        <taxon>Sphaerotilaceae</taxon>
        <taxon>Aquincola</taxon>
    </lineage>
</organism>
<evidence type="ECO:0000256" key="3">
    <source>
        <dbReference type="ARBA" id="ARBA00022807"/>
    </source>
</evidence>
<dbReference type="GO" id="GO:0006508">
    <property type="term" value="P:proteolysis"/>
    <property type="evidence" value="ECO:0007669"/>
    <property type="project" value="UniProtKB-KW"/>
</dbReference>
<dbReference type="Gene3D" id="3.90.70.20">
    <property type="match status" value="1"/>
</dbReference>
<proteinExistence type="predicted"/>
<dbReference type="Pfam" id="PF03543">
    <property type="entry name" value="Peptidase_C58"/>
    <property type="match status" value="1"/>
</dbReference>
<dbReference type="Proteomes" id="UP001336250">
    <property type="component" value="Unassembled WGS sequence"/>
</dbReference>
<keyword evidence="1 5" id="KW-0645">Protease</keyword>
<evidence type="ECO:0000313" key="6">
    <source>
        <dbReference type="Proteomes" id="UP001336250"/>
    </source>
</evidence>
<sequence length="340" mass="38574">MPERAEVIQRLSALAVRQVDNFNQSDEHRAWQAGVAMAQGYCHGICLDWVRRVLQGGRAAYGPNPARQNDAGYDFNARRQNQARRQGNAWNQFYAIREDVRRVNNANYTSARSDYESRFNDLSDLIRQLIPLYNDNADLGDSKQVTLPGTLGTRLRARYSWTGPAGQAQVGLLEQIITDLQAERSALQAPQRTPAAAQDQRTWQRFTQRMDQAYGKRRAFQNIDLVHLNPTTRFNTLDDVVASVTDPAMNAYANGMAMVIGIDMRTTDGDSGHAVAMHWSGNNQHVFLDPNYGMFEFDSLHQGRSVRSALRYLFAQVYPTYRSVRAVLNQVEYSTYRRAA</sequence>
<evidence type="ECO:0000256" key="1">
    <source>
        <dbReference type="ARBA" id="ARBA00022670"/>
    </source>
</evidence>
<evidence type="ECO:0000256" key="2">
    <source>
        <dbReference type="ARBA" id="ARBA00022801"/>
    </source>
</evidence>
<dbReference type="InterPro" id="IPR006473">
    <property type="entry name" value="Peptidase_C58_Yopt"/>
</dbReference>
<keyword evidence="2" id="KW-0378">Hydrolase</keyword>
<name>A0AAW9QF75_9BURK</name>
<feature type="domain" description="Peptidase C58 YopT-type" evidence="4">
    <location>
        <begin position="266"/>
        <end position="301"/>
    </location>
</feature>
<dbReference type="EMBL" id="JAZIBG010000020">
    <property type="protein sequence ID" value="MEF7614027.1"/>
    <property type="molecule type" value="Genomic_DNA"/>
</dbReference>